<protein>
    <submittedName>
        <fullName evidence="3">Uncharacterized protein</fullName>
    </submittedName>
</protein>
<dbReference type="SMART" id="SM00441">
    <property type="entry name" value="FF"/>
    <property type="match status" value="4"/>
</dbReference>
<sequence>MSSTSSSLWKEHKTSDGRKYYYNTQTKETSWAKPDELLSPRERALAKTDWKEYETPDGRKYWHNKQTNESVWKIPEAYRLALEEAEEAEEEAAERAKLEAELGVGQTRISDASAGAKMIEGAGEDVNGSQDNQHAEVAGARDEFSRFSAGGARYDDPEAVFTQMLKEHGIDYTWTWERAIREIIEEDTYTAVADAKQRRAVFDKFVAESRRRAGELAKETIEKRRNDFVGLLKQLPEVKSYSRWKTILPLIKDKSEYLAFQDDDAKETFYSYTGELRKKEDEETERRRQEGMASVRKFLEDRSNIDVYTRWHDVKTNMKRDADLRAELSVRELNMLDILAVFEEVMKKVEKQFLDERKEAKRGVRETERHRREAYVELMEALVQSGEIKHDTRWMDIYKRVKDDERYVEMVGQVGSTPQELFWDEVEKQKKDLRIKRDIVLDILAEERFEVGEETKYEEFEQVVRRHKQSETIDDEALEYVFERQRARAQRRAEEDRHQEERRLRRKLDGLRSVMRHLEPPMTAESTWEEIRERVKDTAEFAELEEKERVVAFEKQLARTKEDSRRRRE</sequence>
<dbReference type="PROSITE" id="PS50020">
    <property type="entry name" value="WW_DOMAIN_2"/>
    <property type="match status" value="2"/>
</dbReference>
<comment type="caution">
    <text evidence="3">The sequence shown here is derived from an EMBL/GenBank/DDBJ whole genome shotgun (WGS) entry which is preliminary data.</text>
</comment>
<dbReference type="EMBL" id="JBBJBU010000001">
    <property type="protein sequence ID" value="KAK7207542.1"/>
    <property type="molecule type" value="Genomic_DNA"/>
</dbReference>
<dbReference type="Pfam" id="PF25432">
    <property type="entry name" value="FF_PRPF40A"/>
    <property type="match status" value="1"/>
</dbReference>
<dbReference type="Pfam" id="PF00397">
    <property type="entry name" value="WW"/>
    <property type="match status" value="2"/>
</dbReference>
<dbReference type="InterPro" id="IPR039726">
    <property type="entry name" value="Prp40-like"/>
</dbReference>
<dbReference type="GeneID" id="90037018"/>
<dbReference type="InterPro" id="IPR001202">
    <property type="entry name" value="WW_dom"/>
</dbReference>
<dbReference type="CDD" id="cd00201">
    <property type="entry name" value="WW"/>
    <property type="match status" value="2"/>
</dbReference>
<keyword evidence="4" id="KW-1185">Reference proteome</keyword>
<dbReference type="InterPro" id="IPR036020">
    <property type="entry name" value="WW_dom_sf"/>
</dbReference>
<evidence type="ECO:0000259" key="2">
    <source>
        <dbReference type="PROSITE" id="PS51676"/>
    </source>
</evidence>
<feature type="domain" description="FF" evidence="2">
    <location>
        <begin position="154"/>
        <end position="208"/>
    </location>
</feature>
<dbReference type="SUPFAM" id="SSF51045">
    <property type="entry name" value="WW domain"/>
    <property type="match status" value="2"/>
</dbReference>
<feature type="domain" description="FF" evidence="2">
    <location>
        <begin position="221"/>
        <end position="275"/>
    </location>
</feature>
<accession>A0ABR1FCQ3</accession>
<dbReference type="Proteomes" id="UP001498771">
    <property type="component" value="Unassembled WGS sequence"/>
</dbReference>
<evidence type="ECO:0000313" key="4">
    <source>
        <dbReference type="Proteomes" id="UP001498771"/>
    </source>
</evidence>
<evidence type="ECO:0000259" key="1">
    <source>
        <dbReference type="PROSITE" id="PS50020"/>
    </source>
</evidence>
<dbReference type="InterPro" id="IPR002713">
    <property type="entry name" value="FF_domain"/>
</dbReference>
<feature type="domain" description="WW" evidence="1">
    <location>
        <begin position="44"/>
        <end position="77"/>
    </location>
</feature>
<dbReference type="InterPro" id="IPR036517">
    <property type="entry name" value="FF_domain_sf"/>
</dbReference>
<reference evidence="3 4" key="1">
    <citation type="submission" date="2024-03" db="EMBL/GenBank/DDBJ databases">
        <title>Genome-scale model development and genomic sequencing of the oleaginous clade Lipomyces.</title>
        <authorList>
            <consortium name="Lawrence Berkeley National Laboratory"/>
            <person name="Czajka J.J."/>
            <person name="Han Y."/>
            <person name="Kim J."/>
            <person name="Mondo S.J."/>
            <person name="Hofstad B.A."/>
            <person name="Robles A."/>
            <person name="Haridas S."/>
            <person name="Riley R."/>
            <person name="LaButti K."/>
            <person name="Pangilinan J."/>
            <person name="Andreopoulos W."/>
            <person name="Lipzen A."/>
            <person name="Yan J."/>
            <person name="Wang M."/>
            <person name="Ng V."/>
            <person name="Grigoriev I.V."/>
            <person name="Spatafora J.W."/>
            <person name="Magnuson J.K."/>
            <person name="Baker S.E."/>
            <person name="Pomraning K.R."/>
        </authorList>
    </citation>
    <scope>NUCLEOTIDE SEQUENCE [LARGE SCALE GENOMIC DNA]</scope>
    <source>
        <strain evidence="3 4">Phaff 52-87</strain>
    </source>
</reference>
<dbReference type="Gene3D" id="1.10.10.440">
    <property type="entry name" value="FF domain"/>
    <property type="match status" value="4"/>
</dbReference>
<dbReference type="PROSITE" id="PS51676">
    <property type="entry name" value="FF"/>
    <property type="match status" value="2"/>
</dbReference>
<gene>
    <name evidence="3" type="ORF">BZA70DRAFT_271590</name>
</gene>
<name>A0ABR1FCQ3_9ASCO</name>
<feature type="domain" description="WW" evidence="1">
    <location>
        <begin position="3"/>
        <end position="36"/>
    </location>
</feature>
<organism evidence="3 4">
    <name type="scientific">Myxozyma melibiosi</name>
    <dbReference type="NCBI Taxonomy" id="54550"/>
    <lineage>
        <taxon>Eukaryota</taxon>
        <taxon>Fungi</taxon>
        <taxon>Dikarya</taxon>
        <taxon>Ascomycota</taxon>
        <taxon>Saccharomycotina</taxon>
        <taxon>Lipomycetes</taxon>
        <taxon>Lipomycetales</taxon>
        <taxon>Lipomycetaceae</taxon>
        <taxon>Myxozyma</taxon>
    </lineage>
</organism>
<dbReference type="PANTHER" id="PTHR11864:SF0">
    <property type="entry name" value="PRP40 PRE-MRNA PROCESSING FACTOR 40 HOMOLOG A (YEAST)"/>
    <property type="match status" value="1"/>
</dbReference>
<dbReference type="SMART" id="SM00456">
    <property type="entry name" value="WW"/>
    <property type="match status" value="2"/>
</dbReference>
<evidence type="ECO:0000313" key="3">
    <source>
        <dbReference type="EMBL" id="KAK7207542.1"/>
    </source>
</evidence>
<dbReference type="Gene3D" id="2.20.70.10">
    <property type="match status" value="2"/>
</dbReference>
<dbReference type="RefSeq" id="XP_064770575.1">
    <property type="nucleotide sequence ID" value="XM_064911506.1"/>
</dbReference>
<dbReference type="SUPFAM" id="SSF81698">
    <property type="entry name" value="FF domain"/>
    <property type="match status" value="4"/>
</dbReference>
<dbReference type="Pfam" id="PF01846">
    <property type="entry name" value="FF"/>
    <property type="match status" value="3"/>
</dbReference>
<proteinExistence type="predicted"/>
<dbReference type="PROSITE" id="PS01159">
    <property type="entry name" value="WW_DOMAIN_1"/>
    <property type="match status" value="1"/>
</dbReference>
<dbReference type="PANTHER" id="PTHR11864">
    <property type="entry name" value="PRE-MRNA-PROCESSING PROTEIN PRP40"/>
    <property type="match status" value="1"/>
</dbReference>